<evidence type="ECO:0000313" key="1">
    <source>
        <dbReference type="EMBL" id="KAK1267993.1"/>
    </source>
</evidence>
<evidence type="ECO:0000313" key="2">
    <source>
        <dbReference type="Proteomes" id="UP001179952"/>
    </source>
</evidence>
<proteinExistence type="predicted"/>
<reference evidence="1" key="2">
    <citation type="submission" date="2023-06" db="EMBL/GenBank/DDBJ databases">
        <authorList>
            <person name="Ma L."/>
            <person name="Liu K.-W."/>
            <person name="Li Z."/>
            <person name="Hsiao Y.-Y."/>
            <person name="Qi Y."/>
            <person name="Fu T."/>
            <person name="Tang G."/>
            <person name="Zhang D."/>
            <person name="Sun W.-H."/>
            <person name="Liu D.-K."/>
            <person name="Li Y."/>
            <person name="Chen G.-Z."/>
            <person name="Liu X.-D."/>
            <person name="Liao X.-Y."/>
            <person name="Jiang Y.-T."/>
            <person name="Yu X."/>
            <person name="Hao Y."/>
            <person name="Huang J."/>
            <person name="Zhao X.-W."/>
            <person name="Ke S."/>
            <person name="Chen Y.-Y."/>
            <person name="Wu W.-L."/>
            <person name="Hsu J.-L."/>
            <person name="Lin Y.-F."/>
            <person name="Huang M.-D."/>
            <person name="Li C.-Y."/>
            <person name="Huang L."/>
            <person name="Wang Z.-W."/>
            <person name="Zhao X."/>
            <person name="Zhong W.-Y."/>
            <person name="Peng D.-H."/>
            <person name="Ahmad S."/>
            <person name="Lan S."/>
            <person name="Zhang J.-S."/>
            <person name="Tsai W.-C."/>
            <person name="Van De Peer Y."/>
            <person name="Liu Z.-J."/>
        </authorList>
    </citation>
    <scope>NUCLEOTIDE SEQUENCE</scope>
    <source>
        <strain evidence="1">SCP</strain>
        <tissue evidence="1">Leaves</tissue>
    </source>
</reference>
<reference evidence="1" key="1">
    <citation type="journal article" date="2023" name="Nat. Commun.">
        <title>Diploid and tetraploid genomes of Acorus and the evolution of monocots.</title>
        <authorList>
            <person name="Ma L."/>
            <person name="Liu K.W."/>
            <person name="Li Z."/>
            <person name="Hsiao Y.Y."/>
            <person name="Qi Y."/>
            <person name="Fu T."/>
            <person name="Tang G.D."/>
            <person name="Zhang D."/>
            <person name="Sun W.H."/>
            <person name="Liu D.K."/>
            <person name="Li Y."/>
            <person name="Chen G.Z."/>
            <person name="Liu X.D."/>
            <person name="Liao X.Y."/>
            <person name="Jiang Y.T."/>
            <person name="Yu X."/>
            <person name="Hao Y."/>
            <person name="Huang J."/>
            <person name="Zhao X.W."/>
            <person name="Ke S."/>
            <person name="Chen Y.Y."/>
            <person name="Wu W.L."/>
            <person name="Hsu J.L."/>
            <person name="Lin Y.F."/>
            <person name="Huang M.D."/>
            <person name="Li C.Y."/>
            <person name="Huang L."/>
            <person name="Wang Z.W."/>
            <person name="Zhao X."/>
            <person name="Zhong W.Y."/>
            <person name="Peng D.H."/>
            <person name="Ahmad S."/>
            <person name="Lan S."/>
            <person name="Zhang J.S."/>
            <person name="Tsai W.C."/>
            <person name="Van de Peer Y."/>
            <person name="Liu Z.J."/>
        </authorList>
    </citation>
    <scope>NUCLEOTIDE SEQUENCE</scope>
    <source>
        <strain evidence="1">SCP</strain>
    </source>
</reference>
<gene>
    <name evidence="1" type="ORF">QJS04_geneDACA013872</name>
</gene>
<protein>
    <submittedName>
        <fullName evidence="1">Uncharacterized protein</fullName>
    </submittedName>
</protein>
<sequence>MCVIMLRDSLESHQAQLHPGLAIVRFGRPIPQNIGNMKIQSQILSSFPSEGGQDDEST</sequence>
<organism evidence="1 2">
    <name type="scientific">Acorus gramineus</name>
    <name type="common">Dwarf sweet flag</name>
    <dbReference type="NCBI Taxonomy" id="55184"/>
    <lineage>
        <taxon>Eukaryota</taxon>
        <taxon>Viridiplantae</taxon>
        <taxon>Streptophyta</taxon>
        <taxon>Embryophyta</taxon>
        <taxon>Tracheophyta</taxon>
        <taxon>Spermatophyta</taxon>
        <taxon>Magnoliopsida</taxon>
        <taxon>Liliopsida</taxon>
        <taxon>Acoraceae</taxon>
        <taxon>Acorus</taxon>
    </lineage>
</organism>
<dbReference type="AlphaFoldDB" id="A0AAV9AV25"/>
<dbReference type="EMBL" id="JAUJYN010000006">
    <property type="protein sequence ID" value="KAK1267993.1"/>
    <property type="molecule type" value="Genomic_DNA"/>
</dbReference>
<comment type="caution">
    <text evidence="1">The sequence shown here is derived from an EMBL/GenBank/DDBJ whole genome shotgun (WGS) entry which is preliminary data.</text>
</comment>
<accession>A0AAV9AV25</accession>
<name>A0AAV9AV25_ACOGR</name>
<keyword evidence="2" id="KW-1185">Reference proteome</keyword>
<dbReference type="Proteomes" id="UP001179952">
    <property type="component" value="Unassembled WGS sequence"/>
</dbReference>